<reference evidence="44" key="5">
    <citation type="submission" date="2025-09" db="UniProtKB">
        <authorList>
            <consortium name="Ensembl"/>
        </authorList>
    </citation>
    <scope>IDENTIFICATION</scope>
</reference>
<feature type="disulfide bond" evidence="40">
    <location>
        <begin position="50"/>
        <end position="56"/>
    </location>
</feature>
<evidence type="ECO:0000256" key="38">
    <source>
        <dbReference type="PIRSR" id="PIRSR000865-1"/>
    </source>
</evidence>
<dbReference type="InterPro" id="IPR016272">
    <property type="entry name" value="Lipase_LIPH"/>
</dbReference>
<evidence type="ECO:0000256" key="17">
    <source>
        <dbReference type="ARBA" id="ARBA00023369"/>
    </source>
</evidence>
<dbReference type="GeneTree" id="ENSGT00940000155139"/>
<dbReference type="InterPro" id="IPR036392">
    <property type="entry name" value="PLAT/LH2_dom_sf"/>
</dbReference>
<sequence length="500" mass="55890">MPIYTLMFQALFSQTQERALGAEACTRATMLPIVLTVLVLAHLIEADKVCYPRLGCFTNEPPWGGTDERPFKKLPWSSEDINIRFLLWTMKDTTNFQEITGTNPSSIESSHFDVTRKTRFIIHGFIDKGEEGWLSDMCKAMFKVENVNCICVDWKGGSRTLYSQAVSNIRVVGAEVAYLIGVFESQFNYSRSNIHVIGHSLGSHVAGEVGKRYAGLARITGLDPASPFFKDTPLEVRLDPSDAKFVDIIHSNAAPLFPYVGFGLLEPTGHIDFYPNGGKFMPGCDKNIISTIIDLEGIWEGTRDFAACHHLRSYKYYSESITTKKGFIGFPCDNYEDFSAGSCSSCASEGCPLMGHFADIYPFTNGVAQPKFYLNTGDAKPFSRWRHMVAVKITTTSNVNGFFNVALYGSNSNTRQYQITKSYLQSGKTYIGYIDVEVDVEEITKVKFLWNNSVINIFRPKVGAETITVIRWSDNKTFKFCGSGTVREDVLQTLLPCPGF</sequence>
<dbReference type="Gene3D" id="2.60.60.20">
    <property type="entry name" value="PLAT/LH2 domain"/>
    <property type="match status" value="1"/>
</dbReference>
<keyword evidence="45" id="KW-1185">Reference proteome</keyword>
<comment type="catalytic activity">
    <reaction evidence="29">
        <text>1,2-dioctanoyl-3-O-beta-D-galactosyl-sn-glycerol + H2O = octanoyl-3-(beta-D-galactosyl)-sn-glycerol + octanoate + H(+)</text>
        <dbReference type="Rhea" id="RHEA:48696"/>
        <dbReference type="ChEBI" id="CHEBI:15377"/>
        <dbReference type="ChEBI" id="CHEBI:15378"/>
        <dbReference type="ChEBI" id="CHEBI:25646"/>
        <dbReference type="ChEBI" id="CHEBI:90453"/>
        <dbReference type="ChEBI" id="CHEBI:90769"/>
    </reaction>
    <physiologicalReaction direction="left-to-right" evidence="29">
        <dbReference type="Rhea" id="RHEA:48697"/>
    </physiologicalReaction>
</comment>
<keyword evidence="10 42" id="KW-0442">Lipid degradation</keyword>
<dbReference type="InterPro" id="IPR000734">
    <property type="entry name" value="TAG_lipase"/>
</dbReference>
<evidence type="ECO:0000256" key="29">
    <source>
        <dbReference type="ARBA" id="ARBA00048268"/>
    </source>
</evidence>
<feature type="disulfide bond" evidence="40">
    <location>
        <begin position="346"/>
        <end position="351"/>
    </location>
</feature>
<keyword evidence="13 40" id="KW-1015">Disulfide bond</keyword>
<dbReference type="GO" id="GO:0016042">
    <property type="term" value="P:lipid catabolic process"/>
    <property type="evidence" value="ECO:0007669"/>
    <property type="project" value="UniProtKB-KW"/>
</dbReference>
<dbReference type="InterPro" id="IPR029058">
    <property type="entry name" value="AB_hydrolase_fold"/>
</dbReference>
<comment type="catalytic activity">
    <reaction evidence="28">
        <text>a 1,2-diacyl-3-O-[alpha-D-galactosyl-(1-&gt;6)-beta-D-galactosyl]-sn-glycerol + H2O = acyl-3-O-[alpha-D-galactosyl-(1-&gt;6)-beta-D-galactosyl]-sn-glycerol + a fatty acid + H(+)</text>
        <dbReference type="Rhea" id="RHEA:48372"/>
        <dbReference type="ChEBI" id="CHEBI:15377"/>
        <dbReference type="ChEBI" id="CHEBI:15378"/>
        <dbReference type="ChEBI" id="CHEBI:28396"/>
        <dbReference type="ChEBI" id="CHEBI:28868"/>
        <dbReference type="ChEBI" id="CHEBI:90310"/>
    </reaction>
    <physiologicalReaction direction="left-to-right" evidence="28">
        <dbReference type="Rhea" id="RHEA:48373"/>
    </physiologicalReaction>
</comment>
<evidence type="ECO:0000256" key="22">
    <source>
        <dbReference type="ARBA" id="ARBA00047270"/>
    </source>
</evidence>
<keyword evidence="11 42" id="KW-0443">Lipid metabolism</keyword>
<evidence type="ECO:0000256" key="10">
    <source>
        <dbReference type="ARBA" id="ARBA00022963"/>
    </source>
</evidence>
<evidence type="ECO:0000256" key="12">
    <source>
        <dbReference type="ARBA" id="ARBA00023136"/>
    </source>
</evidence>
<reference evidence="45" key="3">
    <citation type="journal article" date="2014" name="Nature">
        <title>Elephant shark genome provides unique insights into gnathostome evolution.</title>
        <authorList>
            <consortium name="International Elephant Shark Genome Sequencing Consortium"/>
            <person name="Venkatesh B."/>
            <person name="Lee A.P."/>
            <person name="Ravi V."/>
            <person name="Maurya A.K."/>
            <person name="Lian M.M."/>
            <person name="Swann J.B."/>
            <person name="Ohta Y."/>
            <person name="Flajnik M.F."/>
            <person name="Sutoh Y."/>
            <person name="Kasahara M."/>
            <person name="Hoon S."/>
            <person name="Gangu V."/>
            <person name="Roy S.W."/>
            <person name="Irimia M."/>
            <person name="Korzh V."/>
            <person name="Kondrychyn I."/>
            <person name="Lim Z.W."/>
            <person name="Tay B.H."/>
            <person name="Tohari S."/>
            <person name="Kong K.W."/>
            <person name="Ho S."/>
            <person name="Lorente-Galdos B."/>
            <person name="Quilez J."/>
            <person name="Marques-Bonet T."/>
            <person name="Raney B.J."/>
            <person name="Ingham P.W."/>
            <person name="Tay A."/>
            <person name="Hillier L.W."/>
            <person name="Minx P."/>
            <person name="Boehm T."/>
            <person name="Wilson R.K."/>
            <person name="Brenner S."/>
            <person name="Warren W.C."/>
        </authorList>
    </citation>
    <scope>NUCLEOTIDE SEQUENCE [LARGE SCALE GENOMIC DNA]</scope>
</reference>
<dbReference type="EC" id="3.1.1.3" evidence="42"/>
<evidence type="ECO:0000256" key="18">
    <source>
        <dbReference type="ARBA" id="ARBA00023590"/>
    </source>
</evidence>
<dbReference type="Gene3D" id="3.40.50.1820">
    <property type="entry name" value="alpha/beta hydrolase"/>
    <property type="match status" value="1"/>
</dbReference>
<reference evidence="45" key="2">
    <citation type="journal article" date="2007" name="PLoS Biol.">
        <title>Survey sequencing and comparative analysis of the elephant shark (Callorhinchus milii) genome.</title>
        <authorList>
            <person name="Venkatesh B."/>
            <person name="Kirkness E.F."/>
            <person name="Loh Y.H."/>
            <person name="Halpern A.L."/>
            <person name="Lee A.P."/>
            <person name="Johnson J."/>
            <person name="Dandona N."/>
            <person name="Viswanathan L.D."/>
            <person name="Tay A."/>
            <person name="Venter J.C."/>
            <person name="Strausberg R.L."/>
            <person name="Brenner S."/>
        </authorList>
    </citation>
    <scope>NUCLEOTIDE SEQUENCE [LARGE SCALE GENOMIC DNA]</scope>
</reference>
<dbReference type="GO" id="GO:0005615">
    <property type="term" value="C:extracellular space"/>
    <property type="evidence" value="ECO:0007669"/>
    <property type="project" value="TreeGrafter"/>
</dbReference>
<comment type="catalytic activity">
    <reaction evidence="24">
        <text>1-(9Z-octadecenoyl)-glycerol + H2O = glycerol + (9Z)-octadecenoate + H(+)</text>
        <dbReference type="Rhea" id="RHEA:38487"/>
        <dbReference type="ChEBI" id="CHEBI:15377"/>
        <dbReference type="ChEBI" id="CHEBI:15378"/>
        <dbReference type="ChEBI" id="CHEBI:17754"/>
        <dbReference type="ChEBI" id="CHEBI:30823"/>
        <dbReference type="ChEBI" id="CHEBI:75342"/>
    </reaction>
    <physiologicalReaction direction="left-to-right" evidence="24">
        <dbReference type="Rhea" id="RHEA:38488"/>
    </physiologicalReaction>
</comment>
<evidence type="ECO:0000256" key="36">
    <source>
        <dbReference type="ARBA" id="ARBA00049352"/>
    </source>
</evidence>
<evidence type="ECO:0000256" key="30">
    <source>
        <dbReference type="ARBA" id="ARBA00048377"/>
    </source>
</evidence>
<evidence type="ECO:0000256" key="14">
    <source>
        <dbReference type="ARBA" id="ARBA00023180"/>
    </source>
</evidence>
<evidence type="ECO:0000256" key="13">
    <source>
        <dbReference type="ARBA" id="ARBA00023157"/>
    </source>
</evidence>
<comment type="catalytic activity">
    <reaction evidence="36">
        <text>long chain 1,2-diacyl-3-O-[alpha-D-galactosyl-(1-&gt;6)-beta-D-galactosyl]-sn-glycerol + H2O = long chain acyl-3-O-[alpha-D-galactosyl-(1-&gt;6)-beta-D-galactosyl]-sn-glycerol + a fatty acid + H(+)</text>
        <dbReference type="Rhea" id="RHEA:48708"/>
        <dbReference type="ChEBI" id="CHEBI:15377"/>
        <dbReference type="ChEBI" id="CHEBI:15378"/>
        <dbReference type="ChEBI" id="CHEBI:28868"/>
        <dbReference type="ChEBI" id="CHEBI:90463"/>
        <dbReference type="ChEBI" id="CHEBI:90774"/>
    </reaction>
    <physiologicalReaction direction="left-to-right" evidence="36">
        <dbReference type="Rhea" id="RHEA:48709"/>
    </physiologicalReaction>
</comment>
<dbReference type="PANTHER" id="PTHR11610:SF165">
    <property type="entry name" value="PANCREATIC LIPASE-RELATED PROTEIN 2"/>
    <property type="match status" value="1"/>
</dbReference>
<evidence type="ECO:0000256" key="26">
    <source>
        <dbReference type="ARBA" id="ARBA00047741"/>
    </source>
</evidence>
<evidence type="ECO:0000256" key="15">
    <source>
        <dbReference type="ARBA" id="ARBA00023273"/>
    </source>
</evidence>
<dbReference type="Pfam" id="PF00151">
    <property type="entry name" value="Lipase"/>
    <property type="match status" value="1"/>
</dbReference>
<organism evidence="44 45">
    <name type="scientific">Callorhinchus milii</name>
    <name type="common">Ghost shark</name>
    <dbReference type="NCBI Taxonomy" id="7868"/>
    <lineage>
        <taxon>Eukaryota</taxon>
        <taxon>Metazoa</taxon>
        <taxon>Chordata</taxon>
        <taxon>Craniata</taxon>
        <taxon>Vertebrata</taxon>
        <taxon>Chondrichthyes</taxon>
        <taxon>Holocephali</taxon>
        <taxon>Chimaeriformes</taxon>
        <taxon>Callorhinchidae</taxon>
        <taxon>Callorhinchus</taxon>
    </lineage>
</organism>
<dbReference type="Ensembl" id="ENSCMIT00000038723.1">
    <property type="protein sequence ID" value="ENSCMIP00000038173.1"/>
    <property type="gene ID" value="ENSCMIG00000015972.1"/>
</dbReference>
<dbReference type="PRINTS" id="PR00821">
    <property type="entry name" value="TAGLIPASE"/>
</dbReference>
<feature type="disulfide bond" evidence="40">
    <location>
        <begin position="481"/>
        <end position="497"/>
    </location>
</feature>
<dbReference type="SUPFAM" id="SSF53474">
    <property type="entry name" value="alpha/beta-Hydrolases"/>
    <property type="match status" value="1"/>
</dbReference>
<dbReference type="CDD" id="cd00707">
    <property type="entry name" value="Pancreat_lipase_like"/>
    <property type="match status" value="1"/>
</dbReference>
<keyword evidence="15" id="KW-0966">Cell projection</keyword>
<comment type="pathway">
    <text evidence="4">Lipid metabolism.</text>
</comment>
<comment type="catalytic activity">
    <reaction evidence="37">
        <text>1,2-didodecanoyl-3-beta-D-galactosyl-sn-glycerol + H2O = dodecanoyl-3-beta-D-galactosyl-sn-glycerol + dodecanoate + H(+)</text>
        <dbReference type="Rhea" id="RHEA:48540"/>
        <dbReference type="ChEBI" id="CHEBI:15377"/>
        <dbReference type="ChEBI" id="CHEBI:15378"/>
        <dbReference type="ChEBI" id="CHEBI:18262"/>
        <dbReference type="ChEBI" id="CHEBI:90340"/>
        <dbReference type="ChEBI" id="CHEBI:90515"/>
    </reaction>
    <physiologicalReaction direction="left-to-right" evidence="37">
        <dbReference type="Rhea" id="RHEA:48541"/>
    </physiologicalReaction>
</comment>
<dbReference type="OMA" id="EPWVQGH"/>
<evidence type="ECO:0000256" key="19">
    <source>
        <dbReference type="ARBA" id="ARBA00024321"/>
    </source>
</evidence>
<dbReference type="STRING" id="7868.ENSCMIP00000038173"/>
<evidence type="ECO:0000256" key="1">
    <source>
        <dbReference type="ARBA" id="ARBA00004487"/>
    </source>
</evidence>
<evidence type="ECO:0000256" key="8">
    <source>
        <dbReference type="ARBA" id="ARBA00022801"/>
    </source>
</evidence>
<evidence type="ECO:0000256" key="20">
    <source>
        <dbReference type="ARBA" id="ARBA00036503"/>
    </source>
</evidence>
<comment type="pathway">
    <text evidence="3">Glycerolipid metabolism; triacylglycerol degradation.</text>
</comment>
<dbReference type="InterPro" id="IPR013818">
    <property type="entry name" value="Lipase"/>
</dbReference>
<dbReference type="GO" id="GO:0004465">
    <property type="term" value="F:lipoprotein lipase activity"/>
    <property type="evidence" value="ECO:0007669"/>
    <property type="project" value="TreeGrafter"/>
</dbReference>
<dbReference type="GO" id="GO:0047714">
    <property type="term" value="F:galactolipase activity"/>
    <property type="evidence" value="ECO:0007669"/>
    <property type="project" value="UniProtKB-EC"/>
</dbReference>
<evidence type="ECO:0000256" key="9">
    <source>
        <dbReference type="ARBA" id="ARBA00022837"/>
    </source>
</evidence>
<evidence type="ECO:0000256" key="4">
    <source>
        <dbReference type="ARBA" id="ARBA00005189"/>
    </source>
</evidence>
<dbReference type="Pfam" id="PF01477">
    <property type="entry name" value="PLAT"/>
    <property type="match status" value="1"/>
</dbReference>
<feature type="disulfide bond" evidence="40">
    <location>
        <begin position="332"/>
        <end position="343"/>
    </location>
</feature>
<evidence type="ECO:0000256" key="34">
    <source>
        <dbReference type="ARBA" id="ARBA00049154"/>
    </source>
</evidence>
<comment type="catalytic activity">
    <reaction evidence="30">
        <text>1,2,3-tributanoylglycerol + H2O = dibutanoylglycerol + butanoate + H(+)</text>
        <dbReference type="Rhea" id="RHEA:40475"/>
        <dbReference type="ChEBI" id="CHEBI:15377"/>
        <dbReference type="ChEBI" id="CHEBI:15378"/>
        <dbReference type="ChEBI" id="CHEBI:17968"/>
        <dbReference type="ChEBI" id="CHEBI:35020"/>
        <dbReference type="ChEBI" id="CHEBI:76478"/>
    </reaction>
    <physiologicalReaction direction="left-to-right" evidence="30">
        <dbReference type="Rhea" id="RHEA:40476"/>
    </physiologicalReaction>
</comment>
<dbReference type="FunFam" id="2.60.60.20:FF:000003">
    <property type="entry name" value="Triacylglycerol lipase"/>
    <property type="match status" value="1"/>
</dbReference>
<dbReference type="InParanoid" id="A0A4W3JJE3"/>
<evidence type="ECO:0000256" key="39">
    <source>
        <dbReference type="PIRSR" id="PIRSR000865-2"/>
    </source>
</evidence>
<keyword evidence="14" id="KW-0325">Glycoprotein</keyword>
<gene>
    <name evidence="44" type="primary">LOC103188957</name>
</gene>
<dbReference type="GO" id="GO:0046872">
    <property type="term" value="F:metal ion binding"/>
    <property type="evidence" value="ECO:0007669"/>
    <property type="project" value="UniProtKB-KW"/>
</dbReference>
<feature type="disulfide bond" evidence="40">
    <location>
        <begin position="138"/>
        <end position="149"/>
    </location>
</feature>
<evidence type="ECO:0000256" key="24">
    <source>
        <dbReference type="ARBA" id="ARBA00047438"/>
    </source>
</evidence>
<evidence type="ECO:0000256" key="16">
    <source>
        <dbReference type="ARBA" id="ARBA00023329"/>
    </source>
</evidence>
<evidence type="ECO:0000256" key="25">
    <source>
        <dbReference type="ARBA" id="ARBA00047618"/>
    </source>
</evidence>
<dbReference type="SMART" id="SM00308">
    <property type="entry name" value="LH2"/>
    <property type="match status" value="1"/>
</dbReference>
<evidence type="ECO:0000256" key="33">
    <source>
        <dbReference type="ARBA" id="ARBA00049076"/>
    </source>
</evidence>
<comment type="catalytic activity">
    <reaction evidence="34">
        <text>a 1,2-diacyl-sn-glycero-3-phosphocholine + H2O = a monoacyl-sn-glycero-3-phosphocholine + a fatty acid + H(+)</text>
        <dbReference type="Rhea" id="RHEA:44664"/>
        <dbReference type="ChEBI" id="CHEBI:15377"/>
        <dbReference type="ChEBI" id="CHEBI:15378"/>
        <dbReference type="ChEBI" id="CHEBI:28868"/>
        <dbReference type="ChEBI" id="CHEBI:57643"/>
        <dbReference type="ChEBI" id="CHEBI:84465"/>
    </reaction>
    <physiologicalReaction direction="left-to-right" evidence="34">
        <dbReference type="Rhea" id="RHEA:44665"/>
    </physiologicalReaction>
</comment>
<accession>A0A4W3JJE3</accession>
<protein>
    <recommendedName>
        <fullName evidence="42">Triacylglycerol lipase</fullName>
        <ecNumber evidence="42">3.1.1.3</ecNumber>
    </recommendedName>
    <alternativeName>
        <fullName evidence="42">Pancreatic lipase</fullName>
    </alternativeName>
</protein>
<keyword evidence="12" id="KW-0472">Membrane</keyword>
<comment type="catalytic activity">
    <reaction evidence="23">
        <text>1,2-didodecanoyl-3-O-[alpha-D-galactosyl-(1-&gt;6)-beta-D-galactosyl]-sn-glycerol + H2O = dodecanoyl-3-O-[alpha-D-galactosyl-(1-&gt;6)-beta-D-galactosyl]-sn-glycerol + dodecanoate + H(+)</text>
        <dbReference type="Rhea" id="RHEA:48516"/>
        <dbReference type="ChEBI" id="CHEBI:15377"/>
        <dbReference type="ChEBI" id="CHEBI:15378"/>
        <dbReference type="ChEBI" id="CHEBI:18262"/>
        <dbReference type="ChEBI" id="CHEBI:90337"/>
        <dbReference type="ChEBI" id="CHEBI:90359"/>
    </reaction>
    <physiologicalReaction direction="left-to-right" evidence="23">
        <dbReference type="Rhea" id="RHEA:48517"/>
    </physiologicalReaction>
</comment>
<comment type="similarity">
    <text evidence="5 41">Belongs to the AB hydrolase superfamily. Lipase family.</text>
</comment>
<evidence type="ECO:0000256" key="3">
    <source>
        <dbReference type="ARBA" id="ARBA00004879"/>
    </source>
</evidence>
<evidence type="ECO:0000256" key="23">
    <source>
        <dbReference type="ARBA" id="ARBA00047296"/>
    </source>
</evidence>
<comment type="catalytic activity">
    <reaction evidence="22">
        <text>(9Z-octadecenoyl)-glycerol + H2O = glycerol + (9Z)-octadecenoate + H(+)</text>
        <dbReference type="Rhea" id="RHEA:39955"/>
        <dbReference type="ChEBI" id="CHEBI:15377"/>
        <dbReference type="ChEBI" id="CHEBI:15378"/>
        <dbReference type="ChEBI" id="CHEBI:17754"/>
        <dbReference type="ChEBI" id="CHEBI:30823"/>
        <dbReference type="ChEBI" id="CHEBI:75937"/>
    </reaction>
    <physiologicalReaction direction="left-to-right" evidence="22">
        <dbReference type="Rhea" id="RHEA:39956"/>
    </physiologicalReaction>
</comment>
<comment type="catalytic activity">
    <reaction evidence="33">
        <text>1,2-dioctanoyl-3-O-[alpha-D-galactosyl-(1-&gt;6)-beta-D-galactosyl]-sn-glycerol + H2O = octanoyl-3-O-[alpha-D-galactosyl-(1-&gt;6)-beta-D-galactosyl]-sn-glycerol + octanoate + H(+)</text>
        <dbReference type="Rhea" id="RHEA:48692"/>
        <dbReference type="ChEBI" id="CHEBI:15377"/>
        <dbReference type="ChEBI" id="CHEBI:15378"/>
        <dbReference type="ChEBI" id="CHEBI:25646"/>
        <dbReference type="ChEBI" id="CHEBI:90457"/>
        <dbReference type="ChEBI" id="CHEBI:90768"/>
    </reaction>
    <physiologicalReaction direction="left-to-right" evidence="33">
        <dbReference type="Rhea" id="RHEA:48693"/>
    </physiologicalReaction>
</comment>
<evidence type="ECO:0000256" key="27">
    <source>
        <dbReference type="ARBA" id="ARBA00047744"/>
    </source>
</evidence>
<evidence type="ECO:0000313" key="45">
    <source>
        <dbReference type="Proteomes" id="UP000314986"/>
    </source>
</evidence>
<comment type="pathway">
    <text evidence="18">Glycolipid metabolism.</text>
</comment>
<dbReference type="PRINTS" id="PR00823">
    <property type="entry name" value="PANCLIPASE"/>
</dbReference>
<evidence type="ECO:0000256" key="6">
    <source>
        <dbReference type="ARBA" id="ARBA00022525"/>
    </source>
</evidence>
<feature type="active site" description="Nucleophile" evidence="38">
    <location>
        <position position="200"/>
    </location>
</feature>
<comment type="catalytic activity">
    <reaction evidence="35">
        <text>1,2,3-trioctanoylglycerol + H2O = dioctanoylglycerol + octanoate + H(+)</text>
        <dbReference type="Rhea" id="RHEA:47864"/>
        <dbReference type="ChEBI" id="CHEBI:15377"/>
        <dbReference type="ChEBI" id="CHEBI:15378"/>
        <dbReference type="ChEBI" id="CHEBI:25646"/>
        <dbReference type="ChEBI" id="CHEBI:76978"/>
        <dbReference type="ChEBI" id="CHEBI:88066"/>
    </reaction>
    <physiologicalReaction direction="left-to-right" evidence="35">
        <dbReference type="Rhea" id="RHEA:47865"/>
    </physiologicalReaction>
</comment>
<dbReference type="InterPro" id="IPR001024">
    <property type="entry name" value="PLAT/LH2_dom"/>
</dbReference>
<comment type="subcellular location">
    <subcellularLocation>
        <location evidence="1">Cell projection</location>
        <location evidence="1">Neuron projection</location>
    </subcellularLocation>
    <subcellularLocation>
        <location evidence="2 42">Secreted</location>
    </subcellularLocation>
    <subcellularLocation>
        <location evidence="19">Zymogen granule membrane</location>
        <topology evidence="19">Peripheral membrane protein</topology>
    </subcellularLocation>
</comment>
<evidence type="ECO:0000256" key="7">
    <source>
        <dbReference type="ARBA" id="ARBA00022723"/>
    </source>
</evidence>
<dbReference type="PIRSF" id="PIRSF000865">
    <property type="entry name" value="Lipoprotein_lipase_LIPH"/>
    <property type="match status" value="1"/>
</dbReference>
<evidence type="ECO:0000256" key="5">
    <source>
        <dbReference type="ARBA" id="ARBA00010701"/>
    </source>
</evidence>
<comment type="catalytic activity">
    <reaction evidence="32">
        <text>long chain 1,2-diacyl-3-O-beta-D-galactosyl-sn-glycerol + H2O = long chain acyl-3-O-beta-D-galactosyl-sn-glycerol + a fatty acid + H(+)</text>
        <dbReference type="Rhea" id="RHEA:48700"/>
        <dbReference type="ChEBI" id="CHEBI:15377"/>
        <dbReference type="ChEBI" id="CHEBI:15378"/>
        <dbReference type="ChEBI" id="CHEBI:28868"/>
        <dbReference type="ChEBI" id="CHEBI:90477"/>
        <dbReference type="ChEBI" id="CHEBI:90770"/>
    </reaction>
    <physiologicalReaction direction="left-to-right" evidence="32">
        <dbReference type="Rhea" id="RHEA:48701"/>
    </physiologicalReaction>
</comment>
<comment type="catalytic activity">
    <reaction evidence="25">
        <text>1,2-didecanoylglycerol + H2O = decanoylglycerol + decanoate + H(+)</text>
        <dbReference type="Rhea" id="RHEA:48596"/>
        <dbReference type="ChEBI" id="CHEBI:11152"/>
        <dbReference type="ChEBI" id="CHEBI:15377"/>
        <dbReference type="ChEBI" id="CHEBI:15378"/>
        <dbReference type="ChEBI" id="CHEBI:27689"/>
        <dbReference type="ChEBI" id="CHEBI:90605"/>
    </reaction>
    <physiologicalReaction direction="left-to-right" evidence="25">
        <dbReference type="Rhea" id="RHEA:48597"/>
    </physiologicalReaction>
</comment>
<evidence type="ECO:0000256" key="11">
    <source>
        <dbReference type="ARBA" id="ARBA00023098"/>
    </source>
</evidence>
<evidence type="ECO:0000256" key="28">
    <source>
        <dbReference type="ARBA" id="ARBA00048139"/>
    </source>
</evidence>
<dbReference type="InterPro" id="IPR033906">
    <property type="entry name" value="Lipase_N"/>
</dbReference>
<evidence type="ECO:0000256" key="31">
    <source>
        <dbReference type="ARBA" id="ARBA00048386"/>
    </source>
</evidence>
<keyword evidence="8" id="KW-0378">Hydrolase</keyword>
<comment type="catalytic activity">
    <reaction evidence="21">
        <text>1-beta-D-galactosyl-2,3-didodecanoyl-sn-glycerol + H2O = 1-beta-D-galactosyl-dodecanoyl-sn-glycerol + dodecanoate + H(+)</text>
        <dbReference type="Rhea" id="RHEA:48536"/>
        <dbReference type="ChEBI" id="CHEBI:15377"/>
        <dbReference type="ChEBI" id="CHEBI:15378"/>
        <dbReference type="ChEBI" id="CHEBI:18262"/>
        <dbReference type="ChEBI" id="CHEBI:90342"/>
        <dbReference type="ChEBI" id="CHEBI:90514"/>
    </reaction>
    <physiologicalReaction direction="left-to-right" evidence="21">
        <dbReference type="Rhea" id="RHEA:48537"/>
    </physiologicalReaction>
</comment>
<evidence type="ECO:0000256" key="40">
    <source>
        <dbReference type="PIRSR" id="PIRSR000865-3"/>
    </source>
</evidence>
<feature type="domain" description="PLAT" evidence="43">
    <location>
        <begin position="387"/>
        <end position="497"/>
    </location>
</feature>
<feature type="binding site" evidence="39">
    <location>
        <position position="237"/>
    </location>
    <ligand>
        <name>Ca(2+)</name>
        <dbReference type="ChEBI" id="CHEBI:29108"/>
    </ligand>
</feature>
<reference evidence="45" key="1">
    <citation type="journal article" date="2006" name="Science">
        <title>Ancient noncoding elements conserved in the human genome.</title>
        <authorList>
            <person name="Venkatesh B."/>
            <person name="Kirkness E.F."/>
            <person name="Loh Y.H."/>
            <person name="Halpern A.L."/>
            <person name="Lee A.P."/>
            <person name="Johnson J."/>
            <person name="Dandona N."/>
            <person name="Viswanathan L.D."/>
            <person name="Tay A."/>
            <person name="Venter J.C."/>
            <person name="Strausberg R.L."/>
            <person name="Brenner S."/>
        </authorList>
    </citation>
    <scope>NUCLEOTIDE SEQUENCE [LARGE SCALE GENOMIC DNA]</scope>
</reference>
<keyword evidence="7 39" id="KW-0479">Metal-binding</keyword>
<comment type="catalytic activity">
    <reaction evidence="27">
        <text>1,2,3-tripropanoylglycerol + H2O = dipropanoylglycerol + propanoate + H(+)</text>
        <dbReference type="Rhea" id="RHEA:48024"/>
        <dbReference type="ChEBI" id="CHEBI:15377"/>
        <dbReference type="ChEBI" id="CHEBI:15378"/>
        <dbReference type="ChEBI" id="CHEBI:17272"/>
        <dbReference type="ChEBI" id="CHEBI:88153"/>
        <dbReference type="ChEBI" id="CHEBI:88155"/>
    </reaction>
    <physiologicalReaction direction="left-to-right" evidence="27">
        <dbReference type="Rhea" id="RHEA:48025"/>
    </physiologicalReaction>
</comment>
<evidence type="ECO:0000256" key="42">
    <source>
        <dbReference type="RuleBase" id="RU362046"/>
    </source>
</evidence>
<comment type="catalytic activity">
    <reaction evidence="17">
        <text>a triacylglycerol + H2O = a diacylglycerol + a fatty acid + H(+)</text>
        <dbReference type="Rhea" id="RHEA:12044"/>
        <dbReference type="ChEBI" id="CHEBI:15377"/>
        <dbReference type="ChEBI" id="CHEBI:15378"/>
        <dbReference type="ChEBI" id="CHEBI:17855"/>
        <dbReference type="ChEBI" id="CHEBI:18035"/>
        <dbReference type="ChEBI" id="CHEBI:28868"/>
        <dbReference type="EC" id="3.1.1.3"/>
    </reaction>
    <physiologicalReaction direction="left-to-right" evidence="17">
        <dbReference type="Rhea" id="RHEA:12045"/>
    </physiologicalReaction>
</comment>
<feature type="active site" description="Charge relay system" evidence="38">
    <location>
        <position position="310"/>
    </location>
</feature>
<reference evidence="44" key="4">
    <citation type="submission" date="2025-08" db="UniProtKB">
        <authorList>
            <consortium name="Ensembl"/>
        </authorList>
    </citation>
    <scope>IDENTIFICATION</scope>
</reference>
<name>A0A4W3JJE3_CALMI</name>
<keyword evidence="16" id="KW-0968">Cytoplasmic vesicle</keyword>
<comment type="catalytic activity">
    <reaction evidence="26">
        <text>di-(9Z)-octadecenoylglycerol + H2O = (9Z-octadecenoyl)-glycerol + (9Z)-octadecenoate + H(+)</text>
        <dbReference type="Rhea" id="RHEA:47868"/>
        <dbReference type="ChEBI" id="CHEBI:15377"/>
        <dbReference type="ChEBI" id="CHEBI:15378"/>
        <dbReference type="ChEBI" id="CHEBI:30823"/>
        <dbReference type="ChEBI" id="CHEBI:75937"/>
        <dbReference type="ChEBI" id="CHEBI:75945"/>
    </reaction>
    <physiologicalReaction direction="left-to-right" evidence="26">
        <dbReference type="Rhea" id="RHEA:47869"/>
    </physiologicalReaction>
</comment>
<dbReference type="InterPro" id="IPR002331">
    <property type="entry name" value="Lipase_panc"/>
</dbReference>
<proteinExistence type="inferred from homology"/>
<evidence type="ECO:0000256" key="32">
    <source>
        <dbReference type="ARBA" id="ARBA00048546"/>
    </source>
</evidence>
<feature type="disulfide bond" evidence="40">
    <location>
        <begin position="284"/>
        <end position="308"/>
    </location>
</feature>
<keyword evidence="6 42" id="KW-0964">Secreted</keyword>
<evidence type="ECO:0000256" key="41">
    <source>
        <dbReference type="RuleBase" id="RU004262"/>
    </source>
</evidence>
<dbReference type="PANTHER" id="PTHR11610">
    <property type="entry name" value="LIPASE"/>
    <property type="match status" value="1"/>
</dbReference>
<dbReference type="FunFam" id="3.40.50.1820:FF:000033">
    <property type="entry name" value="Pancreatic triacylglycerol lipase"/>
    <property type="match status" value="1"/>
</dbReference>
<dbReference type="SUPFAM" id="SSF49723">
    <property type="entry name" value="Lipase/lipooxygenase domain (PLAT/LH2 domain)"/>
    <property type="match status" value="1"/>
</dbReference>
<evidence type="ECO:0000256" key="21">
    <source>
        <dbReference type="ARBA" id="ARBA00036575"/>
    </source>
</evidence>
<evidence type="ECO:0000259" key="43">
    <source>
        <dbReference type="SMART" id="SM00308"/>
    </source>
</evidence>
<dbReference type="GO" id="GO:0042589">
    <property type="term" value="C:zymogen granule membrane"/>
    <property type="evidence" value="ECO:0007669"/>
    <property type="project" value="UniProtKB-SubCell"/>
</dbReference>
<dbReference type="Proteomes" id="UP000314986">
    <property type="component" value="Unassembled WGS sequence"/>
</dbReference>
<feature type="active site" description="Charge relay system" evidence="38">
    <location>
        <position position="223"/>
    </location>
</feature>
<dbReference type="AlphaFoldDB" id="A0A4W3JJE3"/>
<evidence type="ECO:0000313" key="44">
    <source>
        <dbReference type="Ensembl" id="ENSCMIP00000038173.1"/>
    </source>
</evidence>
<evidence type="ECO:0000256" key="37">
    <source>
        <dbReference type="ARBA" id="ARBA00049420"/>
    </source>
</evidence>
<feature type="binding site" evidence="39">
    <location>
        <position position="239"/>
    </location>
    <ligand>
        <name>Ca(2+)</name>
        <dbReference type="ChEBI" id="CHEBI:29108"/>
    </ligand>
</feature>
<evidence type="ECO:0000256" key="35">
    <source>
        <dbReference type="ARBA" id="ARBA00049290"/>
    </source>
</evidence>
<dbReference type="GO" id="GO:0043005">
    <property type="term" value="C:neuron projection"/>
    <property type="evidence" value="ECO:0007669"/>
    <property type="project" value="UniProtKB-SubCell"/>
</dbReference>
<evidence type="ECO:0000256" key="2">
    <source>
        <dbReference type="ARBA" id="ARBA00004613"/>
    </source>
</evidence>
<keyword evidence="9 39" id="KW-0106">Calcium</keyword>
<comment type="catalytic activity">
    <reaction evidence="20">
        <text>a 1,2-diacyl-3-O-(beta-D-galactosyl)-sn-glycerol + 2 H2O = 3-beta-D-galactosyl-sn-glycerol + 2 a fatty acid + 2 H(+)</text>
        <dbReference type="Rhea" id="RHEA:13189"/>
        <dbReference type="ChEBI" id="CHEBI:15377"/>
        <dbReference type="ChEBI" id="CHEBI:15378"/>
        <dbReference type="ChEBI" id="CHEBI:15754"/>
        <dbReference type="ChEBI" id="CHEBI:17615"/>
        <dbReference type="ChEBI" id="CHEBI:28868"/>
        <dbReference type="EC" id="3.1.1.26"/>
    </reaction>
    <physiologicalReaction direction="left-to-right" evidence="20">
        <dbReference type="Rhea" id="RHEA:13190"/>
    </physiologicalReaction>
</comment>
<feature type="binding site" evidence="39">
    <location>
        <position position="242"/>
    </location>
    <ligand>
        <name>Ca(2+)</name>
        <dbReference type="ChEBI" id="CHEBI:29108"/>
    </ligand>
</feature>
<comment type="catalytic activity">
    <reaction evidence="31">
        <text>1,2,3-tri-(9Z-octadecenoyl)-glycerol + H2O = di-(9Z)-octadecenoylglycerol + (9Z)-octadecenoate + H(+)</text>
        <dbReference type="Rhea" id="RHEA:38575"/>
        <dbReference type="ChEBI" id="CHEBI:15377"/>
        <dbReference type="ChEBI" id="CHEBI:15378"/>
        <dbReference type="ChEBI" id="CHEBI:30823"/>
        <dbReference type="ChEBI" id="CHEBI:53753"/>
        <dbReference type="ChEBI" id="CHEBI:75945"/>
    </reaction>
    <physiologicalReaction direction="left-to-right" evidence="31">
        <dbReference type="Rhea" id="RHEA:38576"/>
    </physiologicalReaction>
</comment>